<dbReference type="PANTHER" id="PTHR42988">
    <property type="entry name" value="PHOSPHOHYDROLASE"/>
    <property type="match status" value="1"/>
</dbReference>
<feature type="signal peptide" evidence="5">
    <location>
        <begin position="1"/>
        <end position="26"/>
    </location>
</feature>
<keyword evidence="9" id="KW-1185">Reference proteome</keyword>
<keyword evidence="2" id="KW-0378">Hydrolase</keyword>
<dbReference type="GO" id="GO:0016787">
    <property type="term" value="F:hydrolase activity"/>
    <property type="evidence" value="ECO:0007669"/>
    <property type="project" value="UniProtKB-KW"/>
</dbReference>
<sequence length="625" mass="70049">MKVHFYPKAILLLLLSVLLWSCQSSDSVKFAFLTDIHVVPGNENEMVFARAVGEINRSDANFVVITGDLSNMGSDAELNAVKAILDSLNKPYYILPGNHETNWSETGGATYKKVFGDDRFDFNQDTYRFVGFNTGPYMKMGDGHVKQEDMAWLQKTLSSGDKSKHIIAMAHYPLADGLDNWPEITETLKQQNVKMALCGHGHKLQMMNFNGITGIMGRALLSRDKTDQGYNLVELKGDSVWVSEKKLGQTPEQMFAWNIHESKQIEGLSISELPNYDINKQFERVAVKWDYTDSASVLGGFDMHPSGMLAWLSSDGYLRCINKTDKQMLWEHHLGTPQYGTPVFYKNMLIVGTSQGKVRAFNVADGMPVWETEFAHPIFGEGVVDGDQIFISLGKGGMASINASNGTLVWQFNDVEGFVQVKPCVTYKEVIFGAWDRHLYCVDKTTGKLNWKWNNGHGAILYSPGNVVPAVAKGKVFLVAPDRYFTVLDLKTGKQLYRTNEHQVRESMGMSADKEYMFAKLMNDTVVAYPTDIPEKGELWALDCGFGYEHNPCPMIEQNGVLYGGTKNGEVFAINTDGGQLIYRYKLGNSSVNKLMLNREGNLMVMLMEGHIFELAFPFGEEIKL</sequence>
<evidence type="ECO:0000256" key="3">
    <source>
        <dbReference type="ARBA" id="ARBA00023004"/>
    </source>
</evidence>
<dbReference type="InterPro" id="IPR050884">
    <property type="entry name" value="CNP_phosphodiesterase-III"/>
</dbReference>
<evidence type="ECO:0000256" key="4">
    <source>
        <dbReference type="ARBA" id="ARBA00025742"/>
    </source>
</evidence>
<dbReference type="InterPro" id="IPR002372">
    <property type="entry name" value="PQQ_rpt_dom"/>
</dbReference>
<dbReference type="RefSeq" id="WP_142532016.1">
    <property type="nucleotide sequence ID" value="NZ_FXTB01000001.1"/>
</dbReference>
<name>A0A521B3U3_SACCC</name>
<feature type="domain" description="Calcineurin-like phosphoesterase" evidence="6">
    <location>
        <begin position="29"/>
        <end position="203"/>
    </location>
</feature>
<dbReference type="SUPFAM" id="SSF56300">
    <property type="entry name" value="Metallo-dependent phosphatases"/>
    <property type="match status" value="1"/>
</dbReference>
<keyword evidence="5" id="KW-0732">Signal</keyword>
<comment type="similarity">
    <text evidence="4">Belongs to the cyclic nucleotide phosphodiesterase class-III family.</text>
</comment>
<dbReference type="GO" id="GO:0046872">
    <property type="term" value="F:metal ion binding"/>
    <property type="evidence" value="ECO:0007669"/>
    <property type="project" value="UniProtKB-KW"/>
</dbReference>
<keyword evidence="3" id="KW-0408">Iron</keyword>
<gene>
    <name evidence="8" type="ORF">SAMN06265379_101673</name>
</gene>
<proteinExistence type="inferred from homology"/>
<dbReference type="Proteomes" id="UP000319040">
    <property type="component" value="Unassembled WGS sequence"/>
</dbReference>
<feature type="chain" id="PRO_5022092020" evidence="5">
    <location>
        <begin position="27"/>
        <end position="625"/>
    </location>
</feature>
<dbReference type="InterPro" id="IPR015943">
    <property type="entry name" value="WD40/YVTN_repeat-like_dom_sf"/>
</dbReference>
<evidence type="ECO:0000256" key="1">
    <source>
        <dbReference type="ARBA" id="ARBA00022723"/>
    </source>
</evidence>
<keyword evidence="1" id="KW-0479">Metal-binding</keyword>
<accession>A0A521B3U3</accession>
<evidence type="ECO:0000313" key="8">
    <source>
        <dbReference type="EMBL" id="SMO41691.1"/>
    </source>
</evidence>
<dbReference type="SUPFAM" id="SSF50998">
    <property type="entry name" value="Quinoprotein alcohol dehydrogenase-like"/>
    <property type="match status" value="1"/>
</dbReference>
<reference evidence="8 9" key="1">
    <citation type="submission" date="2017-05" db="EMBL/GenBank/DDBJ databases">
        <authorList>
            <person name="Varghese N."/>
            <person name="Submissions S."/>
        </authorList>
    </citation>
    <scope>NUCLEOTIDE SEQUENCE [LARGE SCALE GENOMIC DNA]</scope>
    <source>
        <strain evidence="8 9">DSM 27040</strain>
    </source>
</reference>
<dbReference type="InterPro" id="IPR004843">
    <property type="entry name" value="Calcineurin-like_PHP"/>
</dbReference>
<dbReference type="Pfam" id="PF13360">
    <property type="entry name" value="PQQ_2"/>
    <property type="match status" value="1"/>
</dbReference>
<organism evidence="8 9">
    <name type="scientific">Saccharicrinis carchari</name>
    <dbReference type="NCBI Taxonomy" id="1168039"/>
    <lineage>
        <taxon>Bacteria</taxon>
        <taxon>Pseudomonadati</taxon>
        <taxon>Bacteroidota</taxon>
        <taxon>Bacteroidia</taxon>
        <taxon>Marinilabiliales</taxon>
        <taxon>Marinilabiliaceae</taxon>
        <taxon>Saccharicrinis</taxon>
    </lineage>
</organism>
<evidence type="ECO:0000313" key="9">
    <source>
        <dbReference type="Proteomes" id="UP000319040"/>
    </source>
</evidence>
<evidence type="ECO:0000259" key="7">
    <source>
        <dbReference type="Pfam" id="PF13360"/>
    </source>
</evidence>
<dbReference type="SMART" id="SM00564">
    <property type="entry name" value="PQQ"/>
    <property type="match status" value="5"/>
</dbReference>
<evidence type="ECO:0000256" key="2">
    <source>
        <dbReference type="ARBA" id="ARBA00022801"/>
    </source>
</evidence>
<protein>
    <submittedName>
        <fullName evidence="8">PQQ-like domain-containing protein</fullName>
    </submittedName>
</protein>
<dbReference type="EMBL" id="FXTB01000001">
    <property type="protein sequence ID" value="SMO41691.1"/>
    <property type="molecule type" value="Genomic_DNA"/>
</dbReference>
<dbReference type="AlphaFoldDB" id="A0A521B3U3"/>
<dbReference type="Gene3D" id="2.130.10.10">
    <property type="entry name" value="YVTN repeat-like/Quinoprotein amine dehydrogenase"/>
    <property type="match status" value="1"/>
</dbReference>
<dbReference type="InterPro" id="IPR018391">
    <property type="entry name" value="PQQ_b-propeller_rpt"/>
</dbReference>
<dbReference type="Gene3D" id="3.60.21.10">
    <property type="match status" value="1"/>
</dbReference>
<dbReference type="PANTHER" id="PTHR42988:SF2">
    <property type="entry name" value="CYCLIC NUCLEOTIDE PHOSPHODIESTERASE CBUA0032-RELATED"/>
    <property type="match status" value="1"/>
</dbReference>
<evidence type="ECO:0000259" key="6">
    <source>
        <dbReference type="Pfam" id="PF00149"/>
    </source>
</evidence>
<dbReference type="InterPro" id="IPR029052">
    <property type="entry name" value="Metallo-depent_PP-like"/>
</dbReference>
<feature type="domain" description="Pyrrolo-quinoline quinone repeat" evidence="7">
    <location>
        <begin position="356"/>
        <end position="498"/>
    </location>
</feature>
<dbReference type="InterPro" id="IPR011047">
    <property type="entry name" value="Quinoprotein_ADH-like_sf"/>
</dbReference>
<evidence type="ECO:0000256" key="5">
    <source>
        <dbReference type="SAM" id="SignalP"/>
    </source>
</evidence>
<dbReference type="Pfam" id="PF00149">
    <property type="entry name" value="Metallophos"/>
    <property type="match status" value="1"/>
</dbReference>
<dbReference type="OrthoDB" id="9816081at2"/>